<feature type="compositionally biased region" description="Polar residues" evidence="9">
    <location>
        <begin position="72"/>
        <end position="86"/>
    </location>
</feature>
<proteinExistence type="inferred from homology"/>
<dbReference type="PANTHER" id="PTHR14738:SF29">
    <property type="entry name" value="ZINC FINGER CCCH DOMAIN-CONTAINING PROTEIN 14"/>
    <property type="match status" value="1"/>
</dbReference>
<dbReference type="Pfam" id="PF14608">
    <property type="entry name" value="zf-CCCH_2"/>
    <property type="match status" value="6"/>
</dbReference>
<dbReference type="STRING" id="133383.A0A1R0H8E1"/>
<evidence type="ECO:0000256" key="4">
    <source>
        <dbReference type="ARBA" id="ARBA00022737"/>
    </source>
</evidence>
<comment type="caution">
    <text evidence="11">The sequence shown here is derived from an EMBL/GenBank/DDBJ whole genome shotgun (WGS) entry which is preliminary data.</text>
</comment>
<gene>
    <name evidence="11" type="ORF">AYI68_g418</name>
</gene>
<dbReference type="GO" id="GO:0008270">
    <property type="term" value="F:zinc ion binding"/>
    <property type="evidence" value="ECO:0007669"/>
    <property type="project" value="UniProtKB-KW"/>
</dbReference>
<feature type="compositionally biased region" description="Polar residues" evidence="9">
    <location>
        <begin position="112"/>
        <end position="126"/>
    </location>
</feature>
<keyword evidence="6 8" id="KW-0862">Zinc</keyword>
<feature type="compositionally biased region" description="Low complexity" evidence="9">
    <location>
        <begin position="618"/>
        <end position="632"/>
    </location>
</feature>
<feature type="region of interest" description="Disordered" evidence="9">
    <location>
        <begin position="613"/>
        <end position="632"/>
    </location>
</feature>
<evidence type="ECO:0000259" key="10">
    <source>
        <dbReference type="PROSITE" id="PS50103"/>
    </source>
</evidence>
<dbReference type="SMART" id="SM00356">
    <property type="entry name" value="ZnF_C3H1"/>
    <property type="match status" value="4"/>
</dbReference>
<dbReference type="OrthoDB" id="438553at2759"/>
<evidence type="ECO:0000313" key="12">
    <source>
        <dbReference type="Proteomes" id="UP000187455"/>
    </source>
</evidence>
<evidence type="ECO:0000313" key="11">
    <source>
        <dbReference type="EMBL" id="OLY85391.1"/>
    </source>
</evidence>
<dbReference type="InterPro" id="IPR040366">
    <property type="entry name" value="Nab2/ZC3H14"/>
</dbReference>
<feature type="zinc finger region" description="C3H1-type" evidence="8">
    <location>
        <begin position="420"/>
        <end position="444"/>
    </location>
</feature>
<dbReference type="EMBL" id="LSSL01000121">
    <property type="protein sequence ID" value="OLY85391.1"/>
    <property type="molecule type" value="Genomic_DNA"/>
</dbReference>
<dbReference type="GO" id="GO:0005737">
    <property type="term" value="C:cytoplasm"/>
    <property type="evidence" value="ECO:0007669"/>
    <property type="project" value="TreeGrafter"/>
</dbReference>
<reference evidence="11 12" key="1">
    <citation type="journal article" date="2016" name="Mol. Biol. Evol.">
        <title>Genome-Wide Survey of Gut Fungi (Harpellales) Reveals the First Horizontally Transferred Ubiquitin Gene from a Mosquito Host.</title>
        <authorList>
            <person name="Wang Y."/>
            <person name="White M.M."/>
            <person name="Kvist S."/>
            <person name="Moncalvo J.M."/>
        </authorList>
    </citation>
    <scope>NUCLEOTIDE SEQUENCE [LARGE SCALE GENOMIC DNA]</scope>
    <source>
        <strain evidence="11 12">ALG-7-W6</strain>
    </source>
</reference>
<dbReference type="GO" id="GO:0008143">
    <property type="term" value="F:poly(A) binding"/>
    <property type="evidence" value="ECO:0007669"/>
    <property type="project" value="InterPro"/>
</dbReference>
<keyword evidence="3 8" id="KW-0479">Metal-binding</keyword>
<dbReference type="AlphaFoldDB" id="A0A1R0H8E1"/>
<feature type="compositionally biased region" description="Low complexity" evidence="9">
    <location>
        <begin position="183"/>
        <end position="199"/>
    </location>
</feature>
<dbReference type="PROSITE" id="PS50103">
    <property type="entry name" value="ZF_C3H1"/>
    <property type="match status" value="1"/>
</dbReference>
<dbReference type="Gene3D" id="4.10.1000.40">
    <property type="match status" value="4"/>
</dbReference>
<protein>
    <submittedName>
        <fullName evidence="11">Zinc finger CCCH domain-containing protein 14</fullName>
    </submittedName>
</protein>
<feature type="domain" description="C3H1-type" evidence="10">
    <location>
        <begin position="420"/>
        <end position="444"/>
    </location>
</feature>
<organism evidence="11 12">
    <name type="scientific">Smittium mucronatum</name>
    <dbReference type="NCBI Taxonomy" id="133383"/>
    <lineage>
        <taxon>Eukaryota</taxon>
        <taxon>Fungi</taxon>
        <taxon>Fungi incertae sedis</taxon>
        <taxon>Zoopagomycota</taxon>
        <taxon>Kickxellomycotina</taxon>
        <taxon>Harpellomycetes</taxon>
        <taxon>Harpellales</taxon>
        <taxon>Legeriomycetaceae</taxon>
        <taxon>Smittium</taxon>
    </lineage>
</organism>
<feature type="region of interest" description="Disordered" evidence="9">
    <location>
        <begin position="63"/>
        <end position="261"/>
    </location>
</feature>
<evidence type="ECO:0000256" key="9">
    <source>
        <dbReference type="SAM" id="MobiDB-lite"/>
    </source>
</evidence>
<evidence type="ECO:0000256" key="3">
    <source>
        <dbReference type="ARBA" id="ARBA00022723"/>
    </source>
</evidence>
<feature type="compositionally biased region" description="Basic and acidic residues" evidence="9">
    <location>
        <begin position="127"/>
        <end position="142"/>
    </location>
</feature>
<keyword evidence="12" id="KW-1185">Reference proteome</keyword>
<comment type="similarity">
    <text evidence="2">Belongs to the ZC3H14 family.</text>
</comment>
<evidence type="ECO:0000256" key="1">
    <source>
        <dbReference type="ARBA" id="ARBA00004123"/>
    </source>
</evidence>
<dbReference type="InterPro" id="IPR000571">
    <property type="entry name" value="Znf_CCCH"/>
</dbReference>
<dbReference type="PANTHER" id="PTHR14738">
    <property type="entry name" value="ZINC FINGER CCCH DOMAIN-CONTAINING PROTEIN 14"/>
    <property type="match status" value="1"/>
</dbReference>
<evidence type="ECO:0000256" key="5">
    <source>
        <dbReference type="ARBA" id="ARBA00022771"/>
    </source>
</evidence>
<keyword evidence="4" id="KW-0677">Repeat</keyword>
<evidence type="ECO:0000256" key="6">
    <source>
        <dbReference type="ARBA" id="ARBA00022833"/>
    </source>
</evidence>
<evidence type="ECO:0000256" key="7">
    <source>
        <dbReference type="ARBA" id="ARBA00023242"/>
    </source>
</evidence>
<comment type="subcellular location">
    <subcellularLocation>
        <location evidence="1">Nucleus</location>
    </subcellularLocation>
</comment>
<accession>A0A1R0H8E1</accession>
<keyword evidence="7" id="KW-0539">Nucleus</keyword>
<dbReference type="Proteomes" id="UP000187455">
    <property type="component" value="Unassembled WGS sequence"/>
</dbReference>
<evidence type="ECO:0000256" key="2">
    <source>
        <dbReference type="ARBA" id="ARBA00008423"/>
    </source>
</evidence>
<feature type="compositionally biased region" description="Low complexity" evidence="9">
    <location>
        <begin position="166"/>
        <end position="176"/>
    </location>
</feature>
<evidence type="ECO:0000256" key="8">
    <source>
        <dbReference type="PROSITE-ProRule" id="PRU00723"/>
    </source>
</evidence>
<keyword evidence="5 8" id="KW-0863">Zinc-finger</keyword>
<sequence length="663" mass="72667">MNEEGLAHFQNVVHRKLVEVNYSSENVLGDAYNPEFGVWVEQESKDRIYYPDGQTSQIQIEESIPIDPTPTPQSAFSQQLISPQPTDNEDVRMRSTSKTPADANNRLFMNAIESSNSDRNSIAPHQNHSDRYKKRDNPDRSSSRSKKDHSASDRLKSSNSRNGNVLRNTSSRSSRSPIKEISIKSSRRSNNSNSEILSRLGKSGNSSNKIEKNSQQKNSPLQAKIKGIADDSGANRSHKKSVLSRLGSRVSPDLTSNASDLDPLSQRANFLKQSLQMGLDSNNQNSAQFGYPHNNNFHSTNNNLPENLYGLKRTKCSKWPLCESGSDCPYFHPTKACPDFPNCPLPAKECMYIHPAVGTPGLENLTSHNLTLKNTPSAKLNASSQILCKYGINCTNPTCGFAHPDGKLSSTTPLNPNPLDKSAILCKFYPNCMNTRCPFLHPDPNQVSAQPFPPSSFNKTLINNPAAAPVPVANPTGLQSELASADPNSGKLPGSLCDPAKKVPFPCRDGENCPRLDCHFVHPHESSAEALPCKFGHYCTRPNCMYSHPTRNKSLIIDNSGTNPVVLTSTTSGIENRLDHISERPFAAPQVTEVSMANDDADNNQIGVIQSQPNNLFGNNQSGSENGISNSGIQSHLQKQSQLLLDSSLNSQIDHTDDVVMNL</sequence>
<dbReference type="GO" id="GO:0005634">
    <property type="term" value="C:nucleus"/>
    <property type="evidence" value="ECO:0007669"/>
    <property type="project" value="UniProtKB-SubCell"/>
</dbReference>
<name>A0A1R0H8E1_9FUNG</name>
<dbReference type="GO" id="GO:0043488">
    <property type="term" value="P:regulation of mRNA stability"/>
    <property type="evidence" value="ECO:0007669"/>
    <property type="project" value="InterPro"/>
</dbReference>